<feature type="chain" id="PRO_5040760443" evidence="1">
    <location>
        <begin position="34"/>
        <end position="209"/>
    </location>
</feature>
<comment type="caution">
    <text evidence="2">The sequence shown here is derived from an EMBL/GenBank/DDBJ whole genome shotgun (WGS) entry which is preliminary data.</text>
</comment>
<protein>
    <submittedName>
        <fullName evidence="2">Uncharacterized protein</fullName>
    </submittedName>
</protein>
<gene>
    <name evidence="2" type="ORF">MKI79_06270</name>
</gene>
<keyword evidence="3" id="KW-1185">Reference proteome</keyword>
<reference evidence="2" key="1">
    <citation type="submission" date="2022-02" db="EMBL/GenBank/DDBJ databases">
        <title>Acinetobacter A3.8 sp. nov., isolated from Sediment (Zhairuo Island).</title>
        <authorList>
            <person name="Zheng K."/>
        </authorList>
    </citation>
    <scope>NUCLEOTIDE SEQUENCE</scope>
    <source>
        <strain evidence="2">A3.8</strain>
    </source>
</reference>
<dbReference type="RefSeq" id="WP_241571193.1">
    <property type="nucleotide sequence ID" value="NZ_JAKUML010000008.1"/>
</dbReference>
<accession>A0A9X1WZ46</accession>
<organism evidence="2 3">
    <name type="scientific">Acinetobacter sedimenti</name>
    <dbReference type="NCBI Taxonomy" id="2919922"/>
    <lineage>
        <taxon>Bacteria</taxon>
        <taxon>Pseudomonadati</taxon>
        <taxon>Pseudomonadota</taxon>
        <taxon>Gammaproteobacteria</taxon>
        <taxon>Moraxellales</taxon>
        <taxon>Moraxellaceae</taxon>
        <taxon>Acinetobacter</taxon>
    </lineage>
</organism>
<keyword evidence="1" id="KW-0732">Signal</keyword>
<name>A0A9X1WZ46_9GAMM</name>
<dbReference type="EMBL" id="JAKUML010000008">
    <property type="protein sequence ID" value="MCJ8146507.1"/>
    <property type="molecule type" value="Genomic_DNA"/>
</dbReference>
<evidence type="ECO:0000256" key="1">
    <source>
        <dbReference type="SAM" id="SignalP"/>
    </source>
</evidence>
<sequence>MNIHKIQHKTYFKRIFGSVLPIIFAFSSHFVFANNTQPKAAYYRYYSNGVATVSRTVTPTHIRRGYEVLDQNMYLIKKVPAYNVEKDLREEKQRAIQFERHRKDLQIKRSFRDVEYASRKRNDALKVLNKQLRQQYILMKQLQTDRSKYLTVKAEHILKKKDIPTSLETNIRNNLIHIQNTRDSIENLKKTISDQQEYYDYVIYRLQVM</sequence>
<dbReference type="Proteomes" id="UP001139701">
    <property type="component" value="Unassembled WGS sequence"/>
</dbReference>
<dbReference type="AlphaFoldDB" id="A0A9X1WZ46"/>
<proteinExistence type="predicted"/>
<evidence type="ECO:0000313" key="3">
    <source>
        <dbReference type="Proteomes" id="UP001139701"/>
    </source>
</evidence>
<evidence type="ECO:0000313" key="2">
    <source>
        <dbReference type="EMBL" id="MCJ8146507.1"/>
    </source>
</evidence>
<feature type="signal peptide" evidence="1">
    <location>
        <begin position="1"/>
        <end position="33"/>
    </location>
</feature>